<keyword evidence="1" id="KW-1133">Transmembrane helix</keyword>
<gene>
    <name evidence="3" type="ORF">SPIL2461_LOCUS6212</name>
</gene>
<accession>A0A812N3M9</accession>
<dbReference type="OrthoDB" id="3238794at2759"/>
<dbReference type="SUPFAM" id="SSF53639">
    <property type="entry name" value="AraD/HMP-PK domain-like"/>
    <property type="match status" value="1"/>
</dbReference>
<feature type="domain" description="Class II aldolase/adducin N-terminal" evidence="2">
    <location>
        <begin position="1"/>
        <end position="93"/>
    </location>
</feature>
<keyword evidence="1" id="KW-0812">Transmembrane</keyword>
<dbReference type="AlphaFoldDB" id="A0A812N3M9"/>
<feature type="transmembrane region" description="Helical" evidence="1">
    <location>
        <begin position="145"/>
        <end position="165"/>
    </location>
</feature>
<comment type="caution">
    <text evidence="3">The sequence shown here is derived from an EMBL/GenBank/DDBJ whole genome shotgun (WGS) entry which is preliminary data.</text>
</comment>
<dbReference type="PANTHER" id="PTHR10672">
    <property type="entry name" value="ADDUCIN"/>
    <property type="match status" value="1"/>
</dbReference>
<dbReference type="EMBL" id="CAJNIZ010009213">
    <property type="protein sequence ID" value="CAE7277721.1"/>
    <property type="molecule type" value="Genomic_DNA"/>
</dbReference>
<dbReference type="InterPro" id="IPR001303">
    <property type="entry name" value="Aldolase_II/adducin_N"/>
</dbReference>
<dbReference type="GO" id="GO:0051015">
    <property type="term" value="F:actin filament binding"/>
    <property type="evidence" value="ECO:0007669"/>
    <property type="project" value="TreeGrafter"/>
</dbReference>
<sequence length="168" mass="18437">PYTTALCCVATKDGEHPLKMCNQNSLRFYDDVAYDPVFNGLVCEEDEGNRLAKAMGDKLALLQRHHGVIVCGATVAEAFDDLYYLERAAMVQVLAASTGAELHVVDNMTAKATKQEQDKIKPAYAKAHLEAWKRELRRTEGSSSFGGMLPVVAASMLALTTLFLLRGR</sequence>
<organism evidence="3 4">
    <name type="scientific">Symbiodinium pilosum</name>
    <name type="common">Dinoflagellate</name>
    <dbReference type="NCBI Taxonomy" id="2952"/>
    <lineage>
        <taxon>Eukaryota</taxon>
        <taxon>Sar</taxon>
        <taxon>Alveolata</taxon>
        <taxon>Dinophyceae</taxon>
        <taxon>Suessiales</taxon>
        <taxon>Symbiodiniaceae</taxon>
        <taxon>Symbiodinium</taxon>
    </lineage>
</organism>
<protein>
    <recommendedName>
        <fullName evidence="2">Class II aldolase/adducin N-terminal domain-containing protein</fullName>
    </recommendedName>
</protein>
<evidence type="ECO:0000256" key="1">
    <source>
        <dbReference type="SAM" id="Phobius"/>
    </source>
</evidence>
<evidence type="ECO:0000259" key="2">
    <source>
        <dbReference type="Pfam" id="PF00596"/>
    </source>
</evidence>
<dbReference type="Proteomes" id="UP000649617">
    <property type="component" value="Unassembled WGS sequence"/>
</dbReference>
<keyword evidence="1" id="KW-0472">Membrane</keyword>
<name>A0A812N3M9_SYMPI</name>
<dbReference type="GO" id="GO:0005856">
    <property type="term" value="C:cytoskeleton"/>
    <property type="evidence" value="ECO:0007669"/>
    <property type="project" value="TreeGrafter"/>
</dbReference>
<dbReference type="PANTHER" id="PTHR10672:SF21">
    <property type="entry name" value="CLASS II ALDOLASE_ADDUCIN N-TERMINAL DOMAIN-CONTAINING PROTEIN"/>
    <property type="match status" value="1"/>
</dbReference>
<dbReference type="InterPro" id="IPR051017">
    <property type="entry name" value="Aldolase-II_Adducin_sf"/>
</dbReference>
<dbReference type="InterPro" id="IPR036409">
    <property type="entry name" value="Aldolase_II/adducin_N_sf"/>
</dbReference>
<dbReference type="Pfam" id="PF00596">
    <property type="entry name" value="Aldolase_II"/>
    <property type="match status" value="1"/>
</dbReference>
<evidence type="ECO:0000313" key="3">
    <source>
        <dbReference type="EMBL" id="CAE7277721.1"/>
    </source>
</evidence>
<proteinExistence type="predicted"/>
<evidence type="ECO:0000313" key="4">
    <source>
        <dbReference type="Proteomes" id="UP000649617"/>
    </source>
</evidence>
<keyword evidence="4" id="KW-1185">Reference proteome</keyword>
<dbReference type="Gene3D" id="3.40.225.10">
    <property type="entry name" value="Class II aldolase/adducin N-terminal domain"/>
    <property type="match status" value="1"/>
</dbReference>
<reference evidence="3" key="1">
    <citation type="submission" date="2021-02" db="EMBL/GenBank/DDBJ databases">
        <authorList>
            <person name="Dougan E. K."/>
            <person name="Rhodes N."/>
            <person name="Thang M."/>
            <person name="Chan C."/>
        </authorList>
    </citation>
    <scope>NUCLEOTIDE SEQUENCE</scope>
</reference>
<feature type="non-terminal residue" evidence="3">
    <location>
        <position position="168"/>
    </location>
</feature>